<feature type="transmembrane region" description="Helical" evidence="6">
    <location>
        <begin position="380"/>
        <end position="407"/>
    </location>
</feature>
<evidence type="ECO:0000256" key="2">
    <source>
        <dbReference type="ARBA" id="ARBA00022475"/>
    </source>
</evidence>
<dbReference type="InterPro" id="IPR025857">
    <property type="entry name" value="MacB_PCD"/>
</dbReference>
<dbReference type="PANTHER" id="PTHR30572">
    <property type="entry name" value="MEMBRANE COMPONENT OF TRANSPORTER-RELATED"/>
    <property type="match status" value="1"/>
</dbReference>
<gene>
    <name evidence="9" type="ORF">H4K34_09690</name>
</gene>
<evidence type="ECO:0000256" key="3">
    <source>
        <dbReference type="ARBA" id="ARBA00022692"/>
    </source>
</evidence>
<feature type="transmembrane region" description="Helical" evidence="6">
    <location>
        <begin position="21"/>
        <end position="41"/>
    </location>
</feature>
<evidence type="ECO:0000256" key="4">
    <source>
        <dbReference type="ARBA" id="ARBA00022989"/>
    </source>
</evidence>
<feature type="domain" description="MacB-like periplasmic core" evidence="8">
    <location>
        <begin position="20"/>
        <end position="235"/>
    </location>
</feature>
<evidence type="ECO:0000256" key="6">
    <source>
        <dbReference type="SAM" id="Phobius"/>
    </source>
</evidence>
<feature type="domain" description="ABC3 transporter permease C-terminal" evidence="7">
    <location>
        <begin position="290"/>
        <end position="408"/>
    </location>
</feature>
<proteinExistence type="predicted"/>
<feature type="transmembrane region" description="Helical" evidence="6">
    <location>
        <begin position="339"/>
        <end position="360"/>
    </location>
</feature>
<dbReference type="Pfam" id="PF02687">
    <property type="entry name" value="FtsX"/>
    <property type="match status" value="2"/>
</dbReference>
<feature type="transmembrane region" description="Helical" evidence="6">
    <location>
        <begin position="428"/>
        <end position="448"/>
    </location>
</feature>
<dbReference type="Pfam" id="PF12704">
    <property type="entry name" value="MacB_PCD"/>
    <property type="match status" value="2"/>
</dbReference>
<feature type="transmembrane region" description="Helical" evidence="6">
    <location>
        <begin position="768"/>
        <end position="787"/>
    </location>
</feature>
<keyword evidence="3 6" id="KW-0812">Transmembrane</keyword>
<feature type="domain" description="ABC3 transporter permease C-terminal" evidence="7">
    <location>
        <begin position="686"/>
        <end position="795"/>
    </location>
</feature>
<feature type="transmembrane region" description="Helical" evidence="6">
    <location>
        <begin position="282"/>
        <end position="303"/>
    </location>
</feature>
<dbReference type="GO" id="GO:0022857">
    <property type="term" value="F:transmembrane transporter activity"/>
    <property type="evidence" value="ECO:0007669"/>
    <property type="project" value="TreeGrafter"/>
</dbReference>
<dbReference type="KEGG" id="chyd:H4K34_09690"/>
<evidence type="ECO:0000313" key="9">
    <source>
        <dbReference type="EMBL" id="QNR22656.1"/>
    </source>
</evidence>
<dbReference type="PANTHER" id="PTHR30572:SF18">
    <property type="entry name" value="ABC-TYPE MACROLIDE FAMILY EXPORT SYSTEM PERMEASE COMPONENT 2"/>
    <property type="match status" value="1"/>
</dbReference>
<evidence type="ECO:0000259" key="8">
    <source>
        <dbReference type="Pfam" id="PF12704"/>
    </source>
</evidence>
<dbReference type="Proteomes" id="UP000516305">
    <property type="component" value="Chromosome"/>
</dbReference>
<reference evidence="9 10" key="1">
    <citation type="submission" date="2020-08" db="EMBL/GenBank/DDBJ databases">
        <title>Croceimicrobium hydrocarbonivorans gen. nov., sp. nov., a novel marine bacterium isolated from a bacterial consortium that degrades polyethylene terephthalate.</title>
        <authorList>
            <person name="Liu R."/>
        </authorList>
    </citation>
    <scope>NUCLEOTIDE SEQUENCE [LARGE SCALE GENOMIC DNA]</scope>
    <source>
        <strain evidence="9 10">A20-9</strain>
    </source>
</reference>
<evidence type="ECO:0000313" key="10">
    <source>
        <dbReference type="Proteomes" id="UP000516305"/>
    </source>
</evidence>
<feature type="transmembrane region" description="Helical" evidence="6">
    <location>
        <begin position="733"/>
        <end position="756"/>
    </location>
</feature>
<dbReference type="AlphaFoldDB" id="A0A7H0VAA8"/>
<accession>A0A7H0VAA8</accession>
<evidence type="ECO:0000259" key="7">
    <source>
        <dbReference type="Pfam" id="PF02687"/>
    </source>
</evidence>
<dbReference type="EMBL" id="CP060139">
    <property type="protein sequence ID" value="QNR22656.1"/>
    <property type="molecule type" value="Genomic_DNA"/>
</dbReference>
<organism evidence="9 10">
    <name type="scientific">Croceimicrobium hydrocarbonivorans</name>
    <dbReference type="NCBI Taxonomy" id="2761580"/>
    <lineage>
        <taxon>Bacteria</taxon>
        <taxon>Pseudomonadati</taxon>
        <taxon>Bacteroidota</taxon>
        <taxon>Flavobacteriia</taxon>
        <taxon>Flavobacteriales</taxon>
        <taxon>Owenweeksiaceae</taxon>
        <taxon>Croceimicrobium</taxon>
    </lineage>
</organism>
<keyword evidence="5 6" id="KW-0472">Membrane</keyword>
<keyword evidence="2" id="KW-1003">Cell membrane</keyword>
<evidence type="ECO:0000256" key="1">
    <source>
        <dbReference type="ARBA" id="ARBA00004651"/>
    </source>
</evidence>
<feature type="domain" description="MacB-like periplasmic core" evidence="8">
    <location>
        <begin position="438"/>
        <end position="627"/>
    </location>
</feature>
<evidence type="ECO:0000256" key="5">
    <source>
        <dbReference type="ARBA" id="ARBA00023136"/>
    </source>
</evidence>
<protein>
    <submittedName>
        <fullName evidence="9">ABC transporter permease</fullName>
    </submittedName>
</protein>
<sequence>MLLSKLPFAFRTLYRHRLYTLLNLGGLAIGLAVSIIVALYLHGEFTYDQHWEDHQDIYRVNSRFDLNGLEELYGGSGYGLASLLDEHYEEVEASTHLFHLENSIFFRTDSLRQYEDRVAIADSNFFQVFRTPFLAGKPDEALVQPFSIVVSAAFADRYFGGTQVLGRKINTSNYEYTITGVIQDLPENLHHSFQVLISEPPSIRDSNDLAVSLWQVSHYTFVKLKPDSDPYALEAGFDGFFDKYMAGLADIVQGSYQIELQEISSLHFNTNAKYDLPGGRLAYVYGFAGIGLLILILAIINYVNMATARSLKRIREAAMRKVLGASRVDIRWLILSESVLMSFIALLLAFALVEVFTAILPFNNAIGKNLFLNFGSFPELLPLSVILALLVGLISGSYPAISLARVSPLDAFTNKKGIQRRNSLPRKFLVGFQVCVSVAVVITAIFMYRQMEFIKNRNLGFNSDHVLVINVQDSTSIYRIQDLATNFRRSSLVESVTVGASSTGSGTFRSLFELEEEATHNFRRISLDFLGVGPQYLETMEIPLLAGRGFRQEDLGDSLHPKVIVNRALVRDMHWERPLGKKIRSAFDESGDATLEAEVIGVCDDFNAQSLHNRMAPLILTLHQDNFRVLQIKVSPDQMYAALDDLERRWTAMVPDVPFQFSFLNKDLLQMYDEEMRQSRLILYLTIIAILISLLGFVGLASFTTGLRTKEIAIRNVLGAGSWDLVNMIYRELVAVILAGVIIATPLSILITWQWLQNFAYRTSVEPLIIIFTVLLTLVIGYGIVAIHSLTVSRRNSIQNLV</sequence>
<keyword evidence="4 6" id="KW-1133">Transmembrane helix</keyword>
<name>A0A7H0VAA8_9FLAO</name>
<dbReference type="RefSeq" id="WP_210757222.1">
    <property type="nucleotide sequence ID" value="NZ_CP060139.1"/>
</dbReference>
<dbReference type="InterPro" id="IPR050250">
    <property type="entry name" value="Macrolide_Exporter_MacB"/>
</dbReference>
<feature type="transmembrane region" description="Helical" evidence="6">
    <location>
        <begin position="681"/>
        <end position="703"/>
    </location>
</feature>
<dbReference type="GO" id="GO:0005886">
    <property type="term" value="C:plasma membrane"/>
    <property type="evidence" value="ECO:0007669"/>
    <property type="project" value="UniProtKB-SubCell"/>
</dbReference>
<keyword evidence="10" id="KW-1185">Reference proteome</keyword>
<comment type="subcellular location">
    <subcellularLocation>
        <location evidence="1">Cell membrane</location>
        <topology evidence="1">Multi-pass membrane protein</topology>
    </subcellularLocation>
</comment>
<dbReference type="InterPro" id="IPR003838">
    <property type="entry name" value="ABC3_permease_C"/>
</dbReference>